<dbReference type="EMBL" id="VTPC01000774">
    <property type="protein sequence ID" value="KAF2904425.1"/>
    <property type="molecule type" value="Genomic_DNA"/>
</dbReference>
<name>A0A8K0GH47_IGNLU</name>
<evidence type="ECO:0000313" key="2">
    <source>
        <dbReference type="Proteomes" id="UP000801492"/>
    </source>
</evidence>
<comment type="caution">
    <text evidence="1">The sequence shown here is derived from an EMBL/GenBank/DDBJ whole genome shotgun (WGS) entry which is preliminary data.</text>
</comment>
<keyword evidence="2" id="KW-1185">Reference proteome</keyword>
<dbReference type="AlphaFoldDB" id="A0A8K0GH47"/>
<proteinExistence type="predicted"/>
<reference evidence="1" key="1">
    <citation type="submission" date="2019-08" db="EMBL/GenBank/DDBJ databases">
        <title>The genome of the North American firefly Photinus pyralis.</title>
        <authorList>
            <consortium name="Photinus pyralis genome working group"/>
            <person name="Fallon T.R."/>
            <person name="Sander Lower S.E."/>
            <person name="Weng J.-K."/>
        </authorList>
    </citation>
    <scope>NUCLEOTIDE SEQUENCE</scope>
    <source>
        <strain evidence="1">TRF0915ILg1</strain>
        <tissue evidence="1">Whole body</tissue>
    </source>
</reference>
<dbReference type="Proteomes" id="UP000801492">
    <property type="component" value="Unassembled WGS sequence"/>
</dbReference>
<organism evidence="1 2">
    <name type="scientific">Ignelater luminosus</name>
    <name type="common">Cucubano</name>
    <name type="synonym">Pyrophorus luminosus</name>
    <dbReference type="NCBI Taxonomy" id="2038154"/>
    <lineage>
        <taxon>Eukaryota</taxon>
        <taxon>Metazoa</taxon>
        <taxon>Ecdysozoa</taxon>
        <taxon>Arthropoda</taxon>
        <taxon>Hexapoda</taxon>
        <taxon>Insecta</taxon>
        <taxon>Pterygota</taxon>
        <taxon>Neoptera</taxon>
        <taxon>Endopterygota</taxon>
        <taxon>Coleoptera</taxon>
        <taxon>Polyphaga</taxon>
        <taxon>Elateriformia</taxon>
        <taxon>Elateroidea</taxon>
        <taxon>Elateridae</taxon>
        <taxon>Agrypninae</taxon>
        <taxon>Pyrophorini</taxon>
        <taxon>Ignelater</taxon>
    </lineage>
</organism>
<sequence length="141" mass="15524">MSDVKKKRKMALSNLEKQAEKMLNSSNSKYPSAKVGDTVRIRVPDVDLAGSDQINLLATVTEITENNLYKLGTKYGILSQSFSRNQLTVCEERFISAEEIPDADISPKECARKSSNCGGDRDTVGVVVKVGINLINVKCRK</sequence>
<evidence type="ECO:0000313" key="1">
    <source>
        <dbReference type="EMBL" id="KAF2904425.1"/>
    </source>
</evidence>
<gene>
    <name evidence="1" type="ORF">ILUMI_01750</name>
</gene>
<dbReference type="OrthoDB" id="6773637at2759"/>
<accession>A0A8K0GH47</accession>
<protein>
    <submittedName>
        <fullName evidence="1">Uncharacterized protein</fullName>
    </submittedName>
</protein>